<dbReference type="PATRIC" id="fig|701521.8.peg.1092"/>
<protein>
    <submittedName>
        <fullName evidence="2">Bacterial ABC transporter EcsB family protein</fullName>
    </submittedName>
</protein>
<dbReference type="PIRSF" id="PIRSF037259">
    <property type="entry name" value="EcsB_ABC"/>
    <property type="match status" value="1"/>
</dbReference>
<dbReference type="AlphaFoldDB" id="G8PDS7"/>
<feature type="transmembrane region" description="Helical" evidence="1">
    <location>
        <begin position="104"/>
        <end position="124"/>
    </location>
</feature>
<reference evidence="2 3" key="1">
    <citation type="journal article" date="2012" name="J. Bacteriol.">
        <title>Complete Genome Sequence of the Beer Spoilage Organism Pediococcus claussenii ATCC BAA-344T.</title>
        <authorList>
            <person name="Pittet V."/>
            <person name="Abegunde T."/>
            <person name="Marfleet T."/>
            <person name="Haakensen M."/>
            <person name="Morrow K."/>
            <person name="Jayaprakash T."/>
            <person name="Schroeder K."/>
            <person name="Trost B."/>
            <person name="Byrns S."/>
            <person name="Bergsveinson J."/>
            <person name="Kusalik A."/>
            <person name="Ziola B."/>
        </authorList>
    </citation>
    <scope>NUCLEOTIDE SEQUENCE [LARGE SCALE GENOMIC DNA]</scope>
    <source>
        <strain evidence="2 3">ATCC BAA-344</strain>
    </source>
</reference>
<gene>
    <name evidence="2" type="ordered locus">PECL_1150</name>
</gene>
<dbReference type="GO" id="GO:0016020">
    <property type="term" value="C:membrane"/>
    <property type="evidence" value="ECO:0007669"/>
    <property type="project" value="InterPro"/>
</dbReference>
<dbReference type="EMBL" id="CP003137">
    <property type="protein sequence ID" value="AEV95412.1"/>
    <property type="molecule type" value="Genomic_DNA"/>
</dbReference>
<dbReference type="Pfam" id="PF05975">
    <property type="entry name" value="EcsB"/>
    <property type="match status" value="1"/>
</dbReference>
<evidence type="ECO:0000256" key="1">
    <source>
        <dbReference type="SAM" id="Phobius"/>
    </source>
</evidence>
<dbReference type="InterPro" id="IPR010288">
    <property type="entry name" value="EcsB_ABC"/>
</dbReference>
<feature type="transmembrane region" description="Helical" evidence="1">
    <location>
        <begin position="169"/>
        <end position="200"/>
    </location>
</feature>
<sequence length="401" mass="45716">MSELWRKRNQAYHKMIFKYLRYVLNDHLVLAMMFFVGGVGLAYSSWLSGISSSNLLIRPLVIVATSFAAILGKPVLLLQEPDKIFLLPQENLISKDFVKHSYRLTAFSRFLIMIIVLLIATPLLGLILRMWLLATVFSLQMIFVSLINLKLDYQQFFFNKWKMKWWYKLIGAIAVAMLGLEINPFFSFAITIIIGGLLLLTSDHHGNFDWLSAISFEAKRMNGLYRFFSLFTNVPQLETKSKRRRYLDPLILLLSPKSSSPFEYIYGRTILRGGELGSLVLRLLVIAVLIIGFSSNLELKVLISAVSLYLMAVQAVAVYPQVGQNVLTKIYPLETDVAQKALRKIILKLSIGFSIVLIIASTISMSGFIDLMWIILGQIIVIFLVTLWFIPRYVKKVGEQI</sequence>
<keyword evidence="3" id="KW-1185">Reference proteome</keyword>
<feature type="transmembrane region" description="Helical" evidence="1">
    <location>
        <begin position="345"/>
        <end position="365"/>
    </location>
</feature>
<dbReference type="HOGENOM" id="CLU_054332_1_0_9"/>
<dbReference type="RefSeq" id="WP_014215608.1">
    <property type="nucleotide sequence ID" value="NC_016605.1"/>
</dbReference>
<dbReference type="eggNOG" id="COG4473">
    <property type="taxonomic scope" value="Bacteria"/>
</dbReference>
<feature type="transmembrane region" description="Helical" evidence="1">
    <location>
        <begin position="55"/>
        <end position="78"/>
    </location>
</feature>
<dbReference type="KEGG" id="pce:PECL_1150"/>
<accession>G8PDS7</accession>
<keyword evidence="1" id="KW-0472">Membrane</keyword>
<organism evidence="2 3">
    <name type="scientific">Pediococcus claussenii (strain ATCC BAA-344 / DSM 14800 / JCM 18046 / KCTC 3811 / LMG 21948 / P06)</name>
    <dbReference type="NCBI Taxonomy" id="701521"/>
    <lineage>
        <taxon>Bacteria</taxon>
        <taxon>Bacillati</taxon>
        <taxon>Bacillota</taxon>
        <taxon>Bacilli</taxon>
        <taxon>Lactobacillales</taxon>
        <taxon>Lactobacillaceae</taxon>
        <taxon>Pediococcus</taxon>
    </lineage>
</organism>
<proteinExistence type="predicted"/>
<feature type="transmembrane region" description="Helical" evidence="1">
    <location>
        <begin position="371"/>
        <end position="390"/>
    </location>
</feature>
<feature type="transmembrane region" description="Helical" evidence="1">
    <location>
        <begin position="276"/>
        <end position="295"/>
    </location>
</feature>
<dbReference type="STRING" id="701521.PECL_1150"/>
<feature type="transmembrane region" description="Helical" evidence="1">
    <location>
        <begin position="20"/>
        <end position="43"/>
    </location>
</feature>
<evidence type="ECO:0000313" key="3">
    <source>
        <dbReference type="Proteomes" id="UP000005444"/>
    </source>
</evidence>
<keyword evidence="1" id="KW-0812">Transmembrane</keyword>
<keyword evidence="1" id="KW-1133">Transmembrane helix</keyword>
<evidence type="ECO:0000313" key="2">
    <source>
        <dbReference type="EMBL" id="AEV95412.1"/>
    </source>
</evidence>
<name>G8PDS7_PEDCP</name>
<feature type="transmembrane region" description="Helical" evidence="1">
    <location>
        <begin position="130"/>
        <end position="149"/>
    </location>
</feature>
<dbReference type="Proteomes" id="UP000005444">
    <property type="component" value="Chromosome"/>
</dbReference>